<dbReference type="Pfam" id="PF13304">
    <property type="entry name" value="AAA_21"/>
    <property type="match status" value="1"/>
</dbReference>
<reference evidence="2 3" key="1">
    <citation type="submission" date="2020-08" db="EMBL/GenBank/DDBJ databases">
        <title>Genomic Encyclopedia of Type Strains, Phase IV (KMG-IV): sequencing the most valuable type-strain genomes for metagenomic binning, comparative biology and taxonomic classification.</title>
        <authorList>
            <person name="Goeker M."/>
        </authorList>
    </citation>
    <scope>NUCLEOTIDE SEQUENCE [LARGE SCALE GENOMIC DNA]</scope>
    <source>
        <strain evidence="2 3">DSM 11275</strain>
    </source>
</reference>
<dbReference type="GO" id="GO:0005524">
    <property type="term" value="F:ATP binding"/>
    <property type="evidence" value="ECO:0007669"/>
    <property type="project" value="InterPro"/>
</dbReference>
<evidence type="ECO:0000259" key="1">
    <source>
        <dbReference type="Pfam" id="PF13304"/>
    </source>
</evidence>
<evidence type="ECO:0000313" key="3">
    <source>
        <dbReference type="Proteomes" id="UP000539075"/>
    </source>
</evidence>
<dbReference type="PANTHER" id="PTHR43581">
    <property type="entry name" value="ATP/GTP PHOSPHATASE"/>
    <property type="match status" value="1"/>
</dbReference>
<keyword evidence="3" id="KW-1185">Reference proteome</keyword>
<dbReference type="GO" id="GO:0016887">
    <property type="term" value="F:ATP hydrolysis activity"/>
    <property type="evidence" value="ECO:0007669"/>
    <property type="project" value="InterPro"/>
</dbReference>
<gene>
    <name evidence="2" type="ORF">HNQ38_001811</name>
</gene>
<dbReference type="Proteomes" id="UP000539075">
    <property type="component" value="Unassembled WGS sequence"/>
</dbReference>
<organism evidence="2 3">
    <name type="scientific">Desulfovibrio intestinalis</name>
    <dbReference type="NCBI Taxonomy" id="58621"/>
    <lineage>
        <taxon>Bacteria</taxon>
        <taxon>Pseudomonadati</taxon>
        <taxon>Thermodesulfobacteriota</taxon>
        <taxon>Desulfovibrionia</taxon>
        <taxon>Desulfovibrionales</taxon>
        <taxon>Desulfovibrionaceae</taxon>
        <taxon>Desulfovibrio</taxon>
    </lineage>
</organism>
<dbReference type="InterPro" id="IPR027417">
    <property type="entry name" value="P-loop_NTPase"/>
</dbReference>
<feature type="domain" description="ATPase AAA-type core" evidence="1">
    <location>
        <begin position="342"/>
        <end position="410"/>
    </location>
</feature>
<dbReference type="RefSeq" id="WP_343060141.1">
    <property type="nucleotide sequence ID" value="NZ_JACHGO010000005.1"/>
</dbReference>
<accession>A0A7W8C164</accession>
<dbReference type="SUPFAM" id="SSF52540">
    <property type="entry name" value="P-loop containing nucleoside triphosphate hydrolases"/>
    <property type="match status" value="1"/>
</dbReference>
<dbReference type="InterPro" id="IPR003959">
    <property type="entry name" value="ATPase_AAA_core"/>
</dbReference>
<dbReference type="InterPro" id="IPR051396">
    <property type="entry name" value="Bact_Antivir_Def_Nuclease"/>
</dbReference>
<comment type="caution">
    <text evidence="2">The sequence shown here is derived from an EMBL/GenBank/DDBJ whole genome shotgun (WGS) entry which is preliminary data.</text>
</comment>
<dbReference type="Gene3D" id="3.40.50.300">
    <property type="entry name" value="P-loop containing nucleotide triphosphate hydrolases"/>
    <property type="match status" value="1"/>
</dbReference>
<evidence type="ECO:0000313" key="2">
    <source>
        <dbReference type="EMBL" id="MBB5143711.1"/>
    </source>
</evidence>
<protein>
    <submittedName>
        <fullName evidence="2">Putative ATPase</fullName>
    </submittedName>
</protein>
<dbReference type="AlphaFoldDB" id="A0A7W8C164"/>
<sequence>MNFTILDRSDRDPPDAKNAAHLRIDRWNDYHFVTMFYMNVYDETGEKHDIGQVKIGFRGQTTAERTYSTLPSNFQELPNGYFSVGQDVSYYKAIYKLPVVFREALLTGLKDIVFIPSLIDVISNELVFQTSLLRSLSLSSITGQFSGVLQGRAPLTDFEFRFIRTQSDNTSGIKLDFIVKATSKPSTNIHAIIGRNGVGKTTLFDCMVNTLIKKDGESKFYKTEGFQDVEIDSDYFSSLVSISFSAFDVFTHPQEQNDPIKGMRYSYIGLKTDNGSLKQPTEIREEFVTSLGYCMSQSSKKKMWLTAIENLESDENFANMRLASLVDYPQEILKAKAGKLITKMSSGHVIVLLIITKLVATVEEKTLILFDEPESHLHPPLLSALIRALSELLYDRNGVAIIATHSPVVLQEIPKTNVWKLNRSGVATIPSRPDSETFGQSTGILTREVFGLEVVKSGFHGMLVKSVSQGSTYEEIVDEYGNQLGLEARAVLKVLIMNRDRGME</sequence>
<dbReference type="EMBL" id="JACHGO010000005">
    <property type="protein sequence ID" value="MBB5143711.1"/>
    <property type="molecule type" value="Genomic_DNA"/>
</dbReference>
<proteinExistence type="predicted"/>
<name>A0A7W8C164_9BACT</name>
<dbReference type="PANTHER" id="PTHR43581:SF2">
    <property type="entry name" value="EXCINUCLEASE ATPASE SUBUNIT"/>
    <property type="match status" value="1"/>
</dbReference>